<evidence type="ECO:0000256" key="5">
    <source>
        <dbReference type="PIRSR" id="PIRSR000865-2"/>
    </source>
</evidence>
<feature type="active site" description="Charge relay system" evidence="4">
    <location>
        <position position="203"/>
    </location>
</feature>
<dbReference type="InterPro" id="IPR036392">
    <property type="entry name" value="PLAT/LH2_dom_sf"/>
</dbReference>
<dbReference type="GO" id="GO:0016298">
    <property type="term" value="F:lipase activity"/>
    <property type="evidence" value="ECO:0007669"/>
    <property type="project" value="InterPro"/>
</dbReference>
<evidence type="ECO:0000313" key="9">
    <source>
        <dbReference type="Proteomes" id="UP000515146"/>
    </source>
</evidence>
<dbReference type="KEGG" id="dpte:113791987"/>
<evidence type="ECO:0000313" key="10">
    <source>
        <dbReference type="RefSeq" id="XP_027197649.1"/>
    </source>
</evidence>
<dbReference type="CDD" id="cd00707">
    <property type="entry name" value="Pancreat_lipase_like"/>
    <property type="match status" value="1"/>
</dbReference>
<dbReference type="InterPro" id="IPR016272">
    <property type="entry name" value="Lipase_LIPH"/>
</dbReference>
<dbReference type="InParanoid" id="A0A6P6Y038"/>
<evidence type="ECO:0000256" key="6">
    <source>
        <dbReference type="RuleBase" id="RU004262"/>
    </source>
</evidence>
<dbReference type="Gene3D" id="3.40.50.1820">
    <property type="entry name" value="alpha/beta hydrolase"/>
    <property type="match status" value="1"/>
</dbReference>
<feature type="binding site" evidence="5">
    <location>
        <position position="223"/>
    </location>
    <ligand>
        <name>Ca(2+)</name>
        <dbReference type="ChEBI" id="CHEBI:29108"/>
    </ligand>
</feature>
<dbReference type="RefSeq" id="XP_027197649.1">
    <property type="nucleotide sequence ID" value="XM_027341848.1"/>
</dbReference>
<comment type="subcellular location">
    <subcellularLocation>
        <location evidence="1">Secreted</location>
    </subcellularLocation>
</comment>
<keyword evidence="5" id="KW-0106">Calcium</keyword>
<dbReference type="OMA" id="CNHERSA"/>
<organism evidence="9 10">
    <name type="scientific">Dermatophagoides pteronyssinus</name>
    <name type="common">European house dust mite</name>
    <dbReference type="NCBI Taxonomy" id="6956"/>
    <lineage>
        <taxon>Eukaryota</taxon>
        <taxon>Metazoa</taxon>
        <taxon>Ecdysozoa</taxon>
        <taxon>Arthropoda</taxon>
        <taxon>Chelicerata</taxon>
        <taxon>Arachnida</taxon>
        <taxon>Acari</taxon>
        <taxon>Acariformes</taxon>
        <taxon>Sarcoptiformes</taxon>
        <taxon>Astigmata</taxon>
        <taxon>Psoroptidia</taxon>
        <taxon>Analgoidea</taxon>
        <taxon>Pyroglyphidae</taxon>
        <taxon>Dermatophagoidinae</taxon>
        <taxon>Dermatophagoides</taxon>
    </lineage>
</organism>
<dbReference type="GO" id="GO:0016042">
    <property type="term" value="P:lipid catabolic process"/>
    <property type="evidence" value="ECO:0007669"/>
    <property type="project" value="TreeGrafter"/>
</dbReference>
<dbReference type="PIRSF" id="PIRSF000865">
    <property type="entry name" value="Lipoprotein_lipase_LIPH"/>
    <property type="match status" value="1"/>
</dbReference>
<dbReference type="PRINTS" id="PR00821">
    <property type="entry name" value="TAGLIPASE"/>
</dbReference>
<evidence type="ECO:0000256" key="1">
    <source>
        <dbReference type="ARBA" id="ARBA00004613"/>
    </source>
</evidence>
<keyword evidence="7" id="KW-0732">Signal</keyword>
<keyword evidence="9" id="KW-1185">Reference proteome</keyword>
<feature type="chain" id="PRO_5028110243" evidence="7">
    <location>
        <begin position="25"/>
        <end position="498"/>
    </location>
</feature>
<dbReference type="PANTHER" id="PTHR11610">
    <property type="entry name" value="LIPASE"/>
    <property type="match status" value="1"/>
</dbReference>
<name>A0A6P6Y038_DERPT</name>
<dbReference type="GO" id="GO:0052689">
    <property type="term" value="F:carboxylic ester hydrolase activity"/>
    <property type="evidence" value="ECO:0007669"/>
    <property type="project" value="InterPro"/>
</dbReference>
<dbReference type="Pfam" id="PF00151">
    <property type="entry name" value="Lipase"/>
    <property type="match status" value="1"/>
</dbReference>
<dbReference type="InterPro" id="IPR033906">
    <property type="entry name" value="Lipase_N"/>
</dbReference>
<dbReference type="InterPro" id="IPR013818">
    <property type="entry name" value="Lipase"/>
</dbReference>
<accession>A0A6P6Y038</accession>
<comment type="similarity">
    <text evidence="2 6">Belongs to the AB hydrolase superfamily. Lipase family.</text>
</comment>
<dbReference type="InterPro" id="IPR000734">
    <property type="entry name" value="TAG_lipase"/>
</dbReference>
<dbReference type="Gene3D" id="2.60.60.20">
    <property type="entry name" value="PLAT/LH2 domain"/>
    <property type="match status" value="1"/>
</dbReference>
<dbReference type="OrthoDB" id="199913at2759"/>
<keyword evidence="5" id="KW-0479">Metal-binding</keyword>
<dbReference type="GO" id="GO:0046872">
    <property type="term" value="F:metal ion binding"/>
    <property type="evidence" value="ECO:0007669"/>
    <property type="project" value="UniProtKB-KW"/>
</dbReference>
<dbReference type="GO" id="GO:0005615">
    <property type="term" value="C:extracellular space"/>
    <property type="evidence" value="ECO:0007669"/>
    <property type="project" value="TreeGrafter"/>
</dbReference>
<keyword evidence="3" id="KW-0964">Secreted</keyword>
<dbReference type="Proteomes" id="UP000515146">
    <property type="component" value="Unplaced"/>
</dbReference>
<evidence type="ECO:0000256" key="3">
    <source>
        <dbReference type="ARBA" id="ARBA00022525"/>
    </source>
</evidence>
<feature type="active site" description="Charge relay system" evidence="4">
    <location>
        <position position="290"/>
    </location>
</feature>
<proteinExistence type="inferred from homology"/>
<evidence type="ECO:0000259" key="8">
    <source>
        <dbReference type="Pfam" id="PF00151"/>
    </source>
</evidence>
<reference evidence="10" key="1">
    <citation type="submission" date="2025-08" db="UniProtKB">
        <authorList>
            <consortium name="RefSeq"/>
        </authorList>
    </citation>
    <scope>IDENTIFICATION</scope>
    <source>
        <strain evidence="10">Airmid</strain>
    </source>
</reference>
<feature type="active site" description="Nucleophile" evidence="4">
    <location>
        <position position="179"/>
    </location>
</feature>
<feature type="signal peptide" evidence="7">
    <location>
        <begin position="1"/>
        <end position="24"/>
    </location>
</feature>
<feature type="binding site" evidence="5">
    <location>
        <position position="218"/>
    </location>
    <ligand>
        <name>Ca(2+)</name>
        <dbReference type="ChEBI" id="CHEBI:29108"/>
    </ligand>
</feature>
<evidence type="ECO:0000256" key="4">
    <source>
        <dbReference type="PIRSR" id="PIRSR000865-1"/>
    </source>
</evidence>
<evidence type="ECO:0000256" key="7">
    <source>
        <dbReference type="SAM" id="SignalP"/>
    </source>
</evidence>
<dbReference type="SUPFAM" id="SSF49723">
    <property type="entry name" value="Lipase/lipooxygenase domain (PLAT/LH2 domain)"/>
    <property type="match status" value="1"/>
</dbReference>
<feature type="domain" description="Lipase" evidence="8">
    <location>
        <begin position="28"/>
        <end position="345"/>
    </location>
</feature>
<dbReference type="AlphaFoldDB" id="A0A6P6Y038"/>
<dbReference type="SUPFAM" id="SSF53474">
    <property type="entry name" value="alpha/beta-Hydrolases"/>
    <property type="match status" value="1"/>
</dbReference>
<protein>
    <submittedName>
        <fullName evidence="10">Pancreatic triacylglycerol lipase-like</fullName>
    </submittedName>
</protein>
<evidence type="ECO:0000256" key="2">
    <source>
        <dbReference type="ARBA" id="ARBA00010701"/>
    </source>
</evidence>
<sequence length="498" mass="56574">MIGKKLIFALFLNAILYCLPVCDAHKSVTYPGIGTFTDNDFYDIKWRPFVALPESPERIDPNYVLYNRKIQYNPQTLSFNNTDMIRMSHFDPKLETKILVHGFIDGPLINCWMYPMKDKILVTHDVNVILVDWSKSDFFPYTQATANARIAGAMTGIFIQNLINEFNVSPSSFHLIGHSLGAHVVGYAGKWLEGKLAHITGLDPAGPYFEGLTNPAARLWHTDAQFVESIHTDAHHLIPTLGFGMYETCSHIDFYPNGGVSQPGCDQERFTTIITKGLIHGITNLIACNHERSAYYYLEAYGEVESYPVAYACNSYDDYQNGQCTSCAHDGSNCAILGPKAINYKKFITDPSVSKGKRFFFSTAPHEKFFKFQYMIRVKMVDESHESDSVHGKITMKFLDWADHGETLKFNDHDQKFEKGHSYSRVILSDMKPSDLDRIHFKWTHGGLSLKHTRMYIDSIEVMPLSTESASLKSPDHWTFETDEFGISDGHEAIFKRS</sequence>
<dbReference type="InterPro" id="IPR029058">
    <property type="entry name" value="AB_hydrolase_fold"/>
</dbReference>
<gene>
    <name evidence="10" type="primary">LOC113791987</name>
</gene>